<sequence length="273" mass="31915">MPTFHQTEAFIQLRDTVVAELEYLRARGQTLDWWSLNEDGEPKFLTTPPFAELYRRLHGVVLDWREAERADYKSFCLEWNEFLGQEFDLENYITHLLDGFPTSGEEVDAVVKNVFLRLWHNDLYNFRQEMYKAHTRFGEKAINLENELAGQGKEVRYLRKEADLFFKKANIATKRLRELGKICKPLVSPPATAYFISIVEERKVAGMLKKKTETDLAEALYRIGFLNMNPAEALNRLWCWDELPKSPVTKKIIIARILSNNAAFSYDVPEELR</sequence>
<name>A0A6C0BDM5_9ZZZZ</name>
<organism evidence="1">
    <name type="scientific">viral metagenome</name>
    <dbReference type="NCBI Taxonomy" id="1070528"/>
    <lineage>
        <taxon>unclassified sequences</taxon>
        <taxon>metagenomes</taxon>
        <taxon>organismal metagenomes</taxon>
    </lineage>
</organism>
<evidence type="ECO:0000313" key="1">
    <source>
        <dbReference type="EMBL" id="QHS89493.1"/>
    </source>
</evidence>
<protein>
    <submittedName>
        <fullName evidence="1">Uncharacterized protein</fullName>
    </submittedName>
</protein>
<proteinExistence type="predicted"/>
<accession>A0A6C0BDM5</accession>
<dbReference type="AlphaFoldDB" id="A0A6C0BDM5"/>
<dbReference type="EMBL" id="MN739110">
    <property type="protein sequence ID" value="QHS89493.1"/>
    <property type="molecule type" value="Genomic_DNA"/>
</dbReference>
<reference evidence="1" key="1">
    <citation type="journal article" date="2020" name="Nature">
        <title>Giant virus diversity and host interactions through global metagenomics.</title>
        <authorList>
            <person name="Schulz F."/>
            <person name="Roux S."/>
            <person name="Paez-Espino D."/>
            <person name="Jungbluth S."/>
            <person name="Walsh D.A."/>
            <person name="Denef V.J."/>
            <person name="McMahon K.D."/>
            <person name="Konstantinidis K.T."/>
            <person name="Eloe-Fadrosh E.A."/>
            <person name="Kyrpides N.C."/>
            <person name="Woyke T."/>
        </authorList>
    </citation>
    <scope>NUCLEOTIDE SEQUENCE</scope>
    <source>
        <strain evidence="1">GVMAG-M-3300010158-60</strain>
    </source>
</reference>